<gene>
    <name evidence="2" type="ORF">GCM10012278_56770</name>
</gene>
<proteinExistence type="predicted"/>
<evidence type="ECO:0000313" key="3">
    <source>
        <dbReference type="Proteomes" id="UP000660745"/>
    </source>
</evidence>
<protein>
    <submittedName>
        <fullName evidence="2">Uncharacterized protein</fullName>
    </submittedName>
</protein>
<dbReference type="EMBL" id="BMNK01000011">
    <property type="protein sequence ID" value="GGP11753.1"/>
    <property type="molecule type" value="Genomic_DNA"/>
</dbReference>
<keyword evidence="1" id="KW-0732">Signal</keyword>
<comment type="caution">
    <text evidence="2">The sequence shown here is derived from an EMBL/GenBank/DDBJ whole genome shotgun (WGS) entry which is preliminary data.</text>
</comment>
<dbReference type="Proteomes" id="UP000660745">
    <property type="component" value="Unassembled WGS sequence"/>
</dbReference>
<dbReference type="AlphaFoldDB" id="A0A918AB43"/>
<sequence>MPKLKGVITGVAISTALAGGLVGMSALTATASADVPAFRTGDHCRNDNHHRHFNRRGINVTVNNRNCTNNVNLNNEERSVKEKIG</sequence>
<evidence type="ECO:0000256" key="1">
    <source>
        <dbReference type="SAM" id="SignalP"/>
    </source>
</evidence>
<feature type="chain" id="PRO_5039170947" evidence="1">
    <location>
        <begin position="32"/>
        <end position="85"/>
    </location>
</feature>
<dbReference type="RefSeq" id="WP_189141790.1">
    <property type="nucleotide sequence ID" value="NZ_BMNK01000011.1"/>
</dbReference>
<reference evidence="2" key="1">
    <citation type="journal article" date="2014" name="Int. J. Syst. Evol. Microbiol.">
        <title>Complete genome sequence of Corynebacterium casei LMG S-19264T (=DSM 44701T), isolated from a smear-ripened cheese.</title>
        <authorList>
            <consortium name="US DOE Joint Genome Institute (JGI-PGF)"/>
            <person name="Walter F."/>
            <person name="Albersmeier A."/>
            <person name="Kalinowski J."/>
            <person name="Ruckert C."/>
        </authorList>
    </citation>
    <scope>NUCLEOTIDE SEQUENCE</scope>
    <source>
        <strain evidence="2">CGMCC 4.7430</strain>
    </source>
</reference>
<accession>A0A918AB43</accession>
<name>A0A918AB43_9ACTN</name>
<reference evidence="2" key="2">
    <citation type="submission" date="2020-09" db="EMBL/GenBank/DDBJ databases">
        <authorList>
            <person name="Sun Q."/>
            <person name="Zhou Y."/>
        </authorList>
    </citation>
    <scope>NUCLEOTIDE SEQUENCE</scope>
    <source>
        <strain evidence="2">CGMCC 4.7430</strain>
    </source>
</reference>
<feature type="signal peptide" evidence="1">
    <location>
        <begin position="1"/>
        <end position="31"/>
    </location>
</feature>
<keyword evidence="3" id="KW-1185">Reference proteome</keyword>
<organism evidence="2 3">
    <name type="scientific">Nonomuraea glycinis</name>
    <dbReference type="NCBI Taxonomy" id="2047744"/>
    <lineage>
        <taxon>Bacteria</taxon>
        <taxon>Bacillati</taxon>
        <taxon>Actinomycetota</taxon>
        <taxon>Actinomycetes</taxon>
        <taxon>Streptosporangiales</taxon>
        <taxon>Streptosporangiaceae</taxon>
        <taxon>Nonomuraea</taxon>
    </lineage>
</organism>
<evidence type="ECO:0000313" key="2">
    <source>
        <dbReference type="EMBL" id="GGP11753.1"/>
    </source>
</evidence>